<dbReference type="RefSeq" id="XP_065644541.1">
    <property type="nucleotide sequence ID" value="XM_065788469.1"/>
</dbReference>
<sequence>MGKSNSKLPPDELNQLLNATYFNAKEVKRRYSGFLIDCPNGTLNREQFIELYVSFYASTDAKKFAEHVFRTFDNNGDGKIDFHEFISSLSVTTRGTIEEKLEWIFKLYDIDRNGFITLEELTSIVDTVKSMVGLFDDKRLSKENVQRVFDKLDKNADGKLSLKEFIDGAKEDESFVLLLQAYTPR</sequence>
<keyword evidence="11" id="KW-1185">Reference proteome</keyword>
<evidence type="ECO:0000259" key="10">
    <source>
        <dbReference type="PROSITE" id="PS50222"/>
    </source>
</evidence>
<evidence type="ECO:0000256" key="3">
    <source>
        <dbReference type="ARBA" id="ARBA00022707"/>
    </source>
</evidence>
<accession>A0ABM4B6Q8</accession>
<evidence type="ECO:0000313" key="11">
    <source>
        <dbReference type="Proteomes" id="UP001652625"/>
    </source>
</evidence>
<gene>
    <name evidence="12" type="primary">LOC100200768</name>
</gene>
<evidence type="ECO:0000256" key="1">
    <source>
        <dbReference type="ARBA" id="ARBA00006049"/>
    </source>
</evidence>
<dbReference type="PANTHER" id="PTHR23055">
    <property type="entry name" value="CALCIUM BINDING PROTEINS"/>
    <property type="match status" value="1"/>
</dbReference>
<keyword evidence="4" id="KW-0479">Metal-binding</keyword>
<dbReference type="PANTHER" id="PTHR23055:SF178">
    <property type="entry name" value="NEUROCALCIN HOMOLOG"/>
    <property type="match status" value="1"/>
</dbReference>
<dbReference type="CDD" id="cd00051">
    <property type="entry name" value="EFh"/>
    <property type="match status" value="2"/>
</dbReference>
<evidence type="ECO:0000313" key="12">
    <source>
        <dbReference type="RefSeq" id="XP_065644541.1"/>
    </source>
</evidence>
<keyword evidence="7" id="KW-0455">Luminescence</keyword>
<evidence type="ECO:0000256" key="2">
    <source>
        <dbReference type="ARBA" id="ARBA00007828"/>
    </source>
</evidence>
<evidence type="ECO:0000256" key="5">
    <source>
        <dbReference type="ARBA" id="ARBA00022737"/>
    </source>
</evidence>
<dbReference type="PROSITE" id="PS50222">
    <property type="entry name" value="EF_HAND_2"/>
    <property type="match status" value="3"/>
</dbReference>
<evidence type="ECO:0000256" key="7">
    <source>
        <dbReference type="ARBA" id="ARBA00023223"/>
    </source>
</evidence>
<name>A0ABM4B6Q8_HYDVU</name>
<keyword evidence="9" id="KW-0449">Lipoprotein</keyword>
<dbReference type="Proteomes" id="UP001652625">
    <property type="component" value="Chromosome 01"/>
</dbReference>
<dbReference type="SUPFAM" id="SSF47473">
    <property type="entry name" value="EF-hand"/>
    <property type="match status" value="1"/>
</dbReference>
<reference evidence="12" key="2">
    <citation type="submission" date="2025-08" db="UniProtKB">
        <authorList>
            <consortium name="RefSeq"/>
        </authorList>
    </citation>
    <scope>IDENTIFICATION</scope>
</reference>
<feature type="domain" description="EF-hand" evidence="10">
    <location>
        <begin position="96"/>
        <end position="131"/>
    </location>
</feature>
<dbReference type="PROSITE" id="PS00018">
    <property type="entry name" value="EF_HAND_1"/>
    <property type="match status" value="3"/>
</dbReference>
<dbReference type="InterPro" id="IPR002048">
    <property type="entry name" value="EF_hand_dom"/>
</dbReference>
<dbReference type="SMART" id="SM00054">
    <property type="entry name" value="EFh"/>
    <property type="match status" value="3"/>
</dbReference>
<feature type="domain" description="EF-hand" evidence="10">
    <location>
        <begin position="60"/>
        <end position="95"/>
    </location>
</feature>
<keyword evidence="5" id="KW-0677">Repeat</keyword>
<keyword evidence="3" id="KW-0519">Myristate</keyword>
<feature type="domain" description="EF-hand" evidence="10">
    <location>
        <begin position="140"/>
        <end position="175"/>
    </location>
</feature>
<comment type="similarity">
    <text evidence="1">Belongs to the recoverin family.</text>
</comment>
<evidence type="ECO:0000256" key="9">
    <source>
        <dbReference type="ARBA" id="ARBA00023288"/>
    </source>
</evidence>
<dbReference type="Pfam" id="PF13499">
    <property type="entry name" value="EF-hand_7"/>
    <property type="match status" value="1"/>
</dbReference>
<evidence type="ECO:0000256" key="6">
    <source>
        <dbReference type="ARBA" id="ARBA00022837"/>
    </source>
</evidence>
<dbReference type="RefSeq" id="XP_047130284.1">
    <property type="nucleotide sequence ID" value="XM_047274328.2"/>
</dbReference>
<dbReference type="RefSeq" id="XP_065680691.1">
    <property type="nucleotide sequence ID" value="XM_065824619.1"/>
</dbReference>
<reference evidence="11" key="1">
    <citation type="submission" date="2025-05" db="UniProtKB">
        <authorList>
            <consortium name="RefSeq"/>
        </authorList>
    </citation>
    <scope>NUCLEOTIDE SEQUENCE [LARGE SCALE GENOMIC DNA]</scope>
</reference>
<keyword evidence="8" id="KW-0599">Photoprotein</keyword>
<protein>
    <submittedName>
        <fullName evidence="12">Visinin-like protein 1</fullName>
    </submittedName>
</protein>
<dbReference type="InterPro" id="IPR018247">
    <property type="entry name" value="EF_Hand_1_Ca_BS"/>
</dbReference>
<dbReference type="PRINTS" id="PR00450">
    <property type="entry name" value="RECOVERIN"/>
</dbReference>
<evidence type="ECO:0000256" key="8">
    <source>
        <dbReference type="ARBA" id="ARBA00023262"/>
    </source>
</evidence>
<dbReference type="InterPro" id="IPR028846">
    <property type="entry name" value="Recoverin"/>
</dbReference>
<dbReference type="Pfam" id="PF00036">
    <property type="entry name" value="EF-hand_1"/>
    <property type="match status" value="1"/>
</dbReference>
<dbReference type="Gene3D" id="1.10.238.10">
    <property type="entry name" value="EF-hand"/>
    <property type="match status" value="1"/>
</dbReference>
<evidence type="ECO:0000256" key="4">
    <source>
        <dbReference type="ARBA" id="ARBA00022723"/>
    </source>
</evidence>
<dbReference type="GeneID" id="100200768"/>
<organism evidence="11 12">
    <name type="scientific">Hydra vulgaris</name>
    <name type="common">Hydra</name>
    <name type="synonym">Hydra attenuata</name>
    <dbReference type="NCBI Taxonomy" id="6087"/>
    <lineage>
        <taxon>Eukaryota</taxon>
        <taxon>Metazoa</taxon>
        <taxon>Cnidaria</taxon>
        <taxon>Hydrozoa</taxon>
        <taxon>Hydroidolina</taxon>
        <taxon>Anthoathecata</taxon>
        <taxon>Aplanulata</taxon>
        <taxon>Hydridae</taxon>
        <taxon>Hydra</taxon>
    </lineage>
</organism>
<comment type="similarity">
    <text evidence="2">Belongs to the aequorin family.</text>
</comment>
<proteinExistence type="inferred from homology"/>
<keyword evidence="6" id="KW-0106">Calcium</keyword>
<dbReference type="InterPro" id="IPR011992">
    <property type="entry name" value="EF-hand-dom_pair"/>
</dbReference>